<accession>A0ABS4QF87</accession>
<comment type="caution">
    <text evidence="2">The sequence shown here is derived from an EMBL/GenBank/DDBJ whole genome shotgun (WGS) entry which is preliminary data.</text>
</comment>
<dbReference type="InterPro" id="IPR000801">
    <property type="entry name" value="Esterase-like"/>
</dbReference>
<keyword evidence="3" id="KW-1185">Reference proteome</keyword>
<dbReference type="RefSeq" id="WP_209890362.1">
    <property type="nucleotide sequence ID" value="NZ_JAGGMR010000001.1"/>
</dbReference>
<reference evidence="2 3" key="1">
    <citation type="submission" date="2021-03" db="EMBL/GenBank/DDBJ databases">
        <title>Sequencing the genomes of 1000 actinobacteria strains.</title>
        <authorList>
            <person name="Klenk H.-P."/>
        </authorList>
    </citation>
    <scope>NUCLEOTIDE SEQUENCE [LARGE SCALE GENOMIC DNA]</scope>
    <source>
        <strain evidence="2 3">DSM 45516</strain>
    </source>
</reference>
<dbReference type="SUPFAM" id="SSF53474">
    <property type="entry name" value="alpha/beta-Hydrolases"/>
    <property type="match status" value="1"/>
</dbReference>
<dbReference type="InterPro" id="IPR029058">
    <property type="entry name" value="AB_hydrolase_fold"/>
</dbReference>
<evidence type="ECO:0000313" key="3">
    <source>
        <dbReference type="Proteomes" id="UP001519325"/>
    </source>
</evidence>
<keyword evidence="1" id="KW-0732">Signal</keyword>
<dbReference type="InterPro" id="IPR050583">
    <property type="entry name" value="Mycobacterial_A85_antigen"/>
</dbReference>
<feature type="chain" id="PRO_5045051508" evidence="1">
    <location>
        <begin position="29"/>
        <end position="351"/>
    </location>
</feature>
<gene>
    <name evidence="2" type="ORF">BJ987_003254</name>
</gene>
<dbReference type="Proteomes" id="UP001519325">
    <property type="component" value="Unassembled WGS sequence"/>
</dbReference>
<dbReference type="EMBL" id="JAGGMR010000001">
    <property type="protein sequence ID" value="MBP2190353.1"/>
    <property type="molecule type" value="Genomic_DNA"/>
</dbReference>
<evidence type="ECO:0000313" key="2">
    <source>
        <dbReference type="EMBL" id="MBP2190353.1"/>
    </source>
</evidence>
<name>A0ABS4QF87_9NOCA</name>
<dbReference type="PANTHER" id="PTHR48098">
    <property type="entry name" value="ENTEROCHELIN ESTERASE-RELATED"/>
    <property type="match status" value="1"/>
</dbReference>
<sequence length="351" mass="36529">MSKQSAVLAGVVAMVCGLGVASTGPATAATPVDPIIAAGHLLASPQSADGSRIASYDIVDDRTIELQVYSAAMDKNIEIDVQRPNDASVPRPSLYLLPGAGGGEDKATWAAQTDVPQFLAGKDVNVIQPVGGKFSYYTDWVEADPELGVNKWKTFFTEELPPLIDAALGTNGANAIAGLSMSGTSVLQLAEAKPGLFASVAAYSGAAQISDPVGYDFVSTVVRAGGGNPDNMYGPKGDPRWAQNDPLIHADRLRGTDLFISSGSGLPGQWDTLDGTHALPGPGGLANQVALGGALEGATNWGSHNLQNRLNELGIPATYDFTPVGTHSWGYWQDAFLRSWPVLARGMGLPA</sequence>
<dbReference type="Gene3D" id="3.40.50.1820">
    <property type="entry name" value="alpha/beta hydrolase"/>
    <property type="match status" value="1"/>
</dbReference>
<feature type="signal peptide" evidence="1">
    <location>
        <begin position="1"/>
        <end position="28"/>
    </location>
</feature>
<dbReference type="Pfam" id="PF00756">
    <property type="entry name" value="Esterase"/>
    <property type="match status" value="1"/>
</dbReference>
<dbReference type="GO" id="GO:0016787">
    <property type="term" value="F:hydrolase activity"/>
    <property type="evidence" value="ECO:0007669"/>
    <property type="project" value="UniProtKB-KW"/>
</dbReference>
<proteinExistence type="predicted"/>
<protein>
    <submittedName>
        <fullName evidence="2">S-formylglutathione hydrolase FrmB</fullName>
    </submittedName>
</protein>
<dbReference type="PANTHER" id="PTHR48098:SF1">
    <property type="entry name" value="DIACYLGLYCEROL ACYLTRANSFERASE_MYCOLYLTRANSFERASE AG85A"/>
    <property type="match status" value="1"/>
</dbReference>
<keyword evidence="2" id="KW-0378">Hydrolase</keyword>
<evidence type="ECO:0000256" key="1">
    <source>
        <dbReference type="SAM" id="SignalP"/>
    </source>
</evidence>
<organism evidence="2 3">
    <name type="scientific">Nocardia goodfellowii</name>
    <dbReference type="NCBI Taxonomy" id="882446"/>
    <lineage>
        <taxon>Bacteria</taxon>
        <taxon>Bacillati</taxon>
        <taxon>Actinomycetota</taxon>
        <taxon>Actinomycetes</taxon>
        <taxon>Mycobacteriales</taxon>
        <taxon>Nocardiaceae</taxon>
        <taxon>Nocardia</taxon>
    </lineage>
</organism>